<dbReference type="AlphaFoldDB" id="A0A3S0N7V8"/>
<reference evidence="1 2" key="1">
    <citation type="submission" date="2018-12" db="EMBL/GenBank/DDBJ databases">
        <title>Draft Genome Sequence of Chryseobacterium arthrosphaerae strain ED882-96 Isolated from the Blood of a Patient with Liver Cirrhosis in Taiwan.</title>
        <authorList>
            <person name="Lin J.-N."/>
            <person name="Lai C.-H."/>
            <person name="Yang C.-H."/>
            <person name="Huang Y.-H."/>
        </authorList>
    </citation>
    <scope>NUCLEOTIDE SEQUENCE [LARGE SCALE GENOMIC DNA]</scope>
    <source>
        <strain evidence="1 2">ED882-96</strain>
    </source>
</reference>
<organism evidence="1 2">
    <name type="scientific">Chryseobacterium arthrosphaerae</name>
    <dbReference type="NCBI Taxonomy" id="651561"/>
    <lineage>
        <taxon>Bacteria</taxon>
        <taxon>Pseudomonadati</taxon>
        <taxon>Bacteroidota</taxon>
        <taxon>Flavobacteriia</taxon>
        <taxon>Flavobacteriales</taxon>
        <taxon>Weeksellaceae</taxon>
        <taxon>Chryseobacterium group</taxon>
        <taxon>Chryseobacterium</taxon>
    </lineage>
</organism>
<gene>
    <name evidence="1" type="ORF">EJ377_00910</name>
</gene>
<accession>A0A3S0N7V8</accession>
<protein>
    <submittedName>
        <fullName evidence="1">Uncharacterized protein</fullName>
    </submittedName>
</protein>
<dbReference type="EMBL" id="RYFC01000001">
    <property type="protein sequence ID" value="RTZ49290.1"/>
    <property type="molecule type" value="Genomic_DNA"/>
</dbReference>
<evidence type="ECO:0000313" key="1">
    <source>
        <dbReference type="EMBL" id="RTZ49290.1"/>
    </source>
</evidence>
<proteinExistence type="predicted"/>
<dbReference type="Proteomes" id="UP000276953">
    <property type="component" value="Unassembled WGS sequence"/>
</dbReference>
<comment type="caution">
    <text evidence="1">The sequence shown here is derived from an EMBL/GenBank/DDBJ whole genome shotgun (WGS) entry which is preliminary data.</text>
</comment>
<sequence length="39" mass="4505">MFLAHTADLRTAVLEKDIITQKKLSVNPNYPRFLREGMS</sequence>
<name>A0A3S0N7V8_9FLAO</name>
<evidence type="ECO:0000313" key="2">
    <source>
        <dbReference type="Proteomes" id="UP000276953"/>
    </source>
</evidence>